<reference evidence="4 5" key="1">
    <citation type="submission" date="2018-11" db="EMBL/GenBank/DDBJ databases">
        <authorList>
            <consortium name="Pathogen Informatics"/>
        </authorList>
    </citation>
    <scope>NUCLEOTIDE SEQUENCE [LARGE SCALE GENOMIC DNA]</scope>
</reference>
<dbReference type="Gene3D" id="1.20.1250.20">
    <property type="entry name" value="MFS general substrate transporter like domains"/>
    <property type="match status" value="1"/>
</dbReference>
<name>A0A3P7PRA9_9BILA</name>
<dbReference type="PANTHER" id="PTHR45757:SF17">
    <property type="entry name" value="MAJOR FACILITATOR SUPERFAMILY (MFS) PROFILE DOMAIN-CONTAINING PROTEIN"/>
    <property type="match status" value="1"/>
</dbReference>
<dbReference type="Pfam" id="PF07690">
    <property type="entry name" value="MFS_1"/>
    <property type="match status" value="1"/>
</dbReference>
<evidence type="ECO:0000259" key="3">
    <source>
        <dbReference type="PROSITE" id="PS50850"/>
    </source>
</evidence>
<evidence type="ECO:0000313" key="5">
    <source>
        <dbReference type="Proteomes" id="UP000271098"/>
    </source>
</evidence>
<accession>A0A3P7PRA9</accession>
<feature type="domain" description="Major facilitator superfamily (MFS) profile" evidence="3">
    <location>
        <begin position="1"/>
        <end position="119"/>
    </location>
</feature>
<keyword evidence="2" id="KW-0472">Membrane</keyword>
<dbReference type="InterPro" id="IPR036259">
    <property type="entry name" value="MFS_trans_sf"/>
</dbReference>
<proteinExistence type="predicted"/>
<keyword evidence="2" id="KW-0812">Transmembrane</keyword>
<feature type="transmembrane region" description="Helical" evidence="2">
    <location>
        <begin position="67"/>
        <end position="86"/>
    </location>
</feature>
<dbReference type="GO" id="GO:0016020">
    <property type="term" value="C:membrane"/>
    <property type="evidence" value="ECO:0007669"/>
    <property type="project" value="UniProtKB-SubCell"/>
</dbReference>
<dbReference type="PANTHER" id="PTHR45757">
    <property type="entry name" value="PROTEIN CBG23364-RELATED"/>
    <property type="match status" value="1"/>
</dbReference>
<feature type="transmembrane region" description="Helical" evidence="2">
    <location>
        <begin position="35"/>
        <end position="55"/>
    </location>
</feature>
<comment type="subcellular location">
    <subcellularLocation>
        <location evidence="1">Membrane</location>
        <topology evidence="1">Multi-pass membrane protein</topology>
    </subcellularLocation>
</comment>
<feature type="transmembrane region" description="Helical" evidence="2">
    <location>
        <begin position="6"/>
        <end position="28"/>
    </location>
</feature>
<evidence type="ECO:0000256" key="1">
    <source>
        <dbReference type="ARBA" id="ARBA00004141"/>
    </source>
</evidence>
<dbReference type="SUPFAM" id="SSF103473">
    <property type="entry name" value="MFS general substrate transporter"/>
    <property type="match status" value="1"/>
</dbReference>
<dbReference type="AlphaFoldDB" id="A0A3P7PRA9"/>
<keyword evidence="2" id="KW-1133">Transmembrane helix</keyword>
<dbReference type="InterPro" id="IPR011701">
    <property type="entry name" value="MFS"/>
</dbReference>
<dbReference type="Proteomes" id="UP000271098">
    <property type="component" value="Unassembled WGS sequence"/>
</dbReference>
<gene>
    <name evidence="4" type="ORF">GPUH_LOCUS12547</name>
</gene>
<organism evidence="4 5">
    <name type="scientific">Gongylonema pulchrum</name>
    <dbReference type="NCBI Taxonomy" id="637853"/>
    <lineage>
        <taxon>Eukaryota</taxon>
        <taxon>Metazoa</taxon>
        <taxon>Ecdysozoa</taxon>
        <taxon>Nematoda</taxon>
        <taxon>Chromadorea</taxon>
        <taxon>Rhabditida</taxon>
        <taxon>Spirurina</taxon>
        <taxon>Spiruromorpha</taxon>
        <taxon>Spiruroidea</taxon>
        <taxon>Gongylonematidae</taxon>
        <taxon>Gongylonema</taxon>
    </lineage>
</organism>
<dbReference type="GO" id="GO:0022857">
    <property type="term" value="F:transmembrane transporter activity"/>
    <property type="evidence" value="ECO:0007669"/>
    <property type="project" value="InterPro"/>
</dbReference>
<dbReference type="OrthoDB" id="2985014at2759"/>
<keyword evidence="5" id="KW-1185">Reference proteome</keyword>
<dbReference type="EMBL" id="UYRT01079402">
    <property type="protein sequence ID" value="VDN20646.1"/>
    <property type="molecule type" value="Genomic_DNA"/>
</dbReference>
<dbReference type="PROSITE" id="PS50850">
    <property type="entry name" value="MFS"/>
    <property type="match status" value="1"/>
</dbReference>
<evidence type="ECO:0000313" key="4">
    <source>
        <dbReference type="EMBL" id="VDN20646.1"/>
    </source>
</evidence>
<protein>
    <recommendedName>
        <fullName evidence="3">Major facilitator superfamily (MFS) profile domain-containing protein</fullName>
    </recommendedName>
</protein>
<evidence type="ECO:0000256" key="2">
    <source>
        <dbReference type="SAM" id="Phobius"/>
    </source>
</evidence>
<sequence>MKQSGVFIAGIAYGADFAAIGVITVRWASLKQSGVFIAVLTSFNSLSALITNPVSGLLCESSFGWPAVYYVHAAFGAFIFIIWLCFYRDDPELHKNVSGDILIFKVKNLAVFLEFRVEF</sequence>
<dbReference type="InterPro" id="IPR020846">
    <property type="entry name" value="MFS_dom"/>
</dbReference>